<feature type="transmembrane region" description="Helical" evidence="7">
    <location>
        <begin position="142"/>
        <end position="162"/>
    </location>
</feature>
<accession>A0AA96LLR8</accession>
<proteinExistence type="inferred from homology"/>
<evidence type="ECO:0000313" key="9">
    <source>
        <dbReference type="EMBL" id="WNR42941.1"/>
    </source>
</evidence>
<keyword evidence="10" id="KW-1185">Reference proteome</keyword>
<keyword evidence="2 7" id="KW-0813">Transport</keyword>
<dbReference type="PANTHER" id="PTHR43744:SF9">
    <property type="entry name" value="POLYGALACTURONAN_RHAMNOGALACTURONAN TRANSPORT SYSTEM PERMEASE PROTEIN YTCP"/>
    <property type="match status" value="1"/>
</dbReference>
<dbReference type="GO" id="GO:0005886">
    <property type="term" value="C:plasma membrane"/>
    <property type="evidence" value="ECO:0007669"/>
    <property type="project" value="UniProtKB-SubCell"/>
</dbReference>
<organism evidence="9 10">
    <name type="scientific">Paenibacillus roseopurpureus</name>
    <dbReference type="NCBI Taxonomy" id="2918901"/>
    <lineage>
        <taxon>Bacteria</taxon>
        <taxon>Bacillati</taxon>
        <taxon>Bacillota</taxon>
        <taxon>Bacilli</taxon>
        <taxon>Bacillales</taxon>
        <taxon>Paenibacillaceae</taxon>
        <taxon>Paenibacillus</taxon>
    </lineage>
</organism>
<evidence type="ECO:0000256" key="1">
    <source>
        <dbReference type="ARBA" id="ARBA00004651"/>
    </source>
</evidence>
<evidence type="ECO:0000256" key="4">
    <source>
        <dbReference type="ARBA" id="ARBA00022692"/>
    </source>
</evidence>
<keyword evidence="5 7" id="KW-1133">Transmembrane helix</keyword>
<evidence type="ECO:0000259" key="8">
    <source>
        <dbReference type="PROSITE" id="PS50928"/>
    </source>
</evidence>
<reference evidence="9" key="1">
    <citation type="submission" date="2022-02" db="EMBL/GenBank/DDBJ databases">
        <title>Paenibacillus sp. MBLB1832 Whole Genome Shotgun Sequencing.</title>
        <authorList>
            <person name="Hwang C.Y."/>
            <person name="Cho E.-S."/>
            <person name="Seo M.-J."/>
        </authorList>
    </citation>
    <scope>NUCLEOTIDE SEQUENCE</scope>
    <source>
        <strain evidence="9">MBLB1832</strain>
    </source>
</reference>
<keyword evidence="6 7" id="KW-0472">Membrane</keyword>
<feature type="domain" description="ABC transmembrane type-1" evidence="8">
    <location>
        <begin position="75"/>
        <end position="276"/>
    </location>
</feature>
<evidence type="ECO:0000256" key="5">
    <source>
        <dbReference type="ARBA" id="ARBA00022989"/>
    </source>
</evidence>
<dbReference type="KEGG" id="proo:MJB10_17685"/>
<evidence type="ECO:0000256" key="2">
    <source>
        <dbReference type="ARBA" id="ARBA00022448"/>
    </source>
</evidence>
<dbReference type="GO" id="GO:0055085">
    <property type="term" value="P:transmembrane transport"/>
    <property type="evidence" value="ECO:0007669"/>
    <property type="project" value="InterPro"/>
</dbReference>
<gene>
    <name evidence="9" type="ORF">MJB10_17685</name>
</gene>
<comment type="similarity">
    <text evidence="7">Belongs to the binding-protein-dependent transport system permease family.</text>
</comment>
<dbReference type="RefSeq" id="WP_314796795.1">
    <property type="nucleotide sequence ID" value="NZ_CP130319.1"/>
</dbReference>
<evidence type="ECO:0000256" key="3">
    <source>
        <dbReference type="ARBA" id="ARBA00022475"/>
    </source>
</evidence>
<dbReference type="PROSITE" id="PS50928">
    <property type="entry name" value="ABC_TM1"/>
    <property type="match status" value="1"/>
</dbReference>
<dbReference type="Proteomes" id="UP001304650">
    <property type="component" value="Chromosome"/>
</dbReference>
<dbReference type="PANTHER" id="PTHR43744">
    <property type="entry name" value="ABC TRANSPORTER PERMEASE PROTEIN MG189-RELATED-RELATED"/>
    <property type="match status" value="1"/>
</dbReference>
<protein>
    <submittedName>
        <fullName evidence="9">Carbohydrate ABC transporter permease</fullName>
    </submittedName>
</protein>
<feature type="transmembrane region" description="Helical" evidence="7">
    <location>
        <begin position="79"/>
        <end position="99"/>
    </location>
</feature>
<dbReference type="SUPFAM" id="SSF161098">
    <property type="entry name" value="MetI-like"/>
    <property type="match status" value="1"/>
</dbReference>
<dbReference type="AlphaFoldDB" id="A0AA96LLR8"/>
<name>A0AA96LLR8_9BACL</name>
<feature type="transmembrane region" description="Helical" evidence="7">
    <location>
        <begin position="111"/>
        <end position="130"/>
    </location>
</feature>
<feature type="transmembrane region" description="Helical" evidence="7">
    <location>
        <begin position="183"/>
        <end position="205"/>
    </location>
</feature>
<feature type="transmembrane region" description="Helical" evidence="7">
    <location>
        <begin position="259"/>
        <end position="276"/>
    </location>
</feature>
<keyword evidence="3" id="KW-1003">Cell membrane</keyword>
<sequence>MNKRTLGEKIFDSCNILFLLLLSFSTVYPLIHVAFASFSDGNMLMTHFGFLFHPLNPTLDGYIAVFKNKFVLTGYRNTLFIIVVGVALNLFMTAISAYALTREGMMLKKPILLFIIFTMYFSGGLIPGYLNIKSLGLIDNLFVLIIPAAMSAFNFLILKTFFESIPSSLEESARIDGANELVVLFRIIIPLSLPAMAVIALYYGVAHWNSYFSAMLYIRTKSLYPLQLVLRELLLTSESNAMATGDTGAANNLYETLKYALIMVATVPILVVYPFLQRYFVKGALIGAVKG</sequence>
<evidence type="ECO:0000313" key="10">
    <source>
        <dbReference type="Proteomes" id="UP001304650"/>
    </source>
</evidence>
<dbReference type="InterPro" id="IPR035906">
    <property type="entry name" value="MetI-like_sf"/>
</dbReference>
<dbReference type="InterPro" id="IPR000515">
    <property type="entry name" value="MetI-like"/>
</dbReference>
<dbReference type="Pfam" id="PF00528">
    <property type="entry name" value="BPD_transp_1"/>
    <property type="match status" value="1"/>
</dbReference>
<comment type="subcellular location">
    <subcellularLocation>
        <location evidence="1 7">Cell membrane</location>
        <topology evidence="1 7">Multi-pass membrane protein</topology>
    </subcellularLocation>
</comment>
<dbReference type="Gene3D" id="1.10.3720.10">
    <property type="entry name" value="MetI-like"/>
    <property type="match status" value="1"/>
</dbReference>
<evidence type="ECO:0000256" key="6">
    <source>
        <dbReference type="ARBA" id="ARBA00023136"/>
    </source>
</evidence>
<keyword evidence="4 7" id="KW-0812">Transmembrane</keyword>
<dbReference type="EMBL" id="CP130319">
    <property type="protein sequence ID" value="WNR42941.1"/>
    <property type="molecule type" value="Genomic_DNA"/>
</dbReference>
<evidence type="ECO:0000256" key="7">
    <source>
        <dbReference type="RuleBase" id="RU363032"/>
    </source>
</evidence>
<dbReference type="CDD" id="cd06261">
    <property type="entry name" value="TM_PBP2"/>
    <property type="match status" value="1"/>
</dbReference>